<feature type="region of interest" description="Disordered" evidence="1">
    <location>
        <begin position="193"/>
        <end position="220"/>
    </location>
</feature>
<dbReference type="HOGENOM" id="CLU_1227739_0_0_14"/>
<sequence>MKMLPKEYAKAVGEPFRVEDYKGAKLEMFYLDDRSDYGKFASRGRFSVWTSDGVNYRLFVDKGYYQAVSGLYINEVNDIWLDFTNSIYAEQQKMSKKYMFISFAVLAIVLIASYVIQALFPEQANNVFLASMVVLFIGLFYSSGQQQKRLKAYVNEENQKATALIKDVVGEAGFKEILANQEAYYQAYFKTETDSSTEEVTEVEVNEEEVKTLEEPKDKE</sequence>
<dbReference type="OrthoDB" id="384508at2"/>
<dbReference type="PATRIC" id="fig|35623.3.peg.1382"/>
<proteinExistence type="predicted"/>
<evidence type="ECO:0000256" key="2">
    <source>
        <dbReference type="SAM" id="Phobius"/>
    </source>
</evidence>
<keyword evidence="2" id="KW-1133">Transmembrane helix</keyword>
<evidence type="ECO:0000313" key="3">
    <source>
        <dbReference type="EMBL" id="CDR31455.1"/>
    </source>
</evidence>
<reference evidence="4" key="1">
    <citation type="submission" date="2014-05" db="EMBL/GenBank/DDBJ databases">
        <authorList>
            <person name="Kube M."/>
        </authorList>
    </citation>
    <scope>NUCLEOTIDE SEQUENCE [LARGE SCALE GENOMIC DNA]</scope>
</reference>
<evidence type="ECO:0000256" key="1">
    <source>
        <dbReference type="SAM" id="MobiDB-lite"/>
    </source>
</evidence>
<keyword evidence="4" id="KW-1185">Reference proteome</keyword>
<organism evidence="3 4">
    <name type="scientific">Acholeplasma oculi</name>
    <dbReference type="NCBI Taxonomy" id="35623"/>
    <lineage>
        <taxon>Bacteria</taxon>
        <taxon>Bacillati</taxon>
        <taxon>Mycoplasmatota</taxon>
        <taxon>Mollicutes</taxon>
        <taxon>Acholeplasmatales</taxon>
        <taxon>Acholeplasmataceae</taxon>
        <taxon>Acholeplasma</taxon>
    </lineage>
</organism>
<dbReference type="EMBL" id="LK028559">
    <property type="protein sequence ID" value="CDR31455.1"/>
    <property type="molecule type" value="Genomic_DNA"/>
</dbReference>
<dbReference type="AlphaFoldDB" id="A0A061AC54"/>
<dbReference type="RefSeq" id="WP_045749868.1">
    <property type="nucleotide sequence ID" value="NZ_FUZK01000004.1"/>
</dbReference>
<dbReference type="InParanoid" id="A0A061AC54"/>
<keyword evidence="2" id="KW-0812">Transmembrane</keyword>
<feature type="transmembrane region" description="Helical" evidence="2">
    <location>
        <begin position="98"/>
        <end position="120"/>
    </location>
</feature>
<name>A0A061AC54_9MOLU</name>
<gene>
    <name evidence="3" type="ORF">Aocu_13820</name>
</gene>
<dbReference type="KEGG" id="aoc:Aocu_13820"/>
<feature type="transmembrane region" description="Helical" evidence="2">
    <location>
        <begin position="126"/>
        <end position="143"/>
    </location>
</feature>
<dbReference type="STRING" id="35623.Aocu_13820"/>
<dbReference type="Proteomes" id="UP000032434">
    <property type="component" value="Chromosome 1"/>
</dbReference>
<protein>
    <submittedName>
        <fullName evidence="3">Uncharacterized protein</fullName>
    </submittedName>
</protein>
<keyword evidence="2" id="KW-0472">Membrane</keyword>
<feature type="compositionally biased region" description="Acidic residues" evidence="1">
    <location>
        <begin position="195"/>
        <end position="207"/>
    </location>
</feature>
<feature type="compositionally biased region" description="Basic and acidic residues" evidence="1">
    <location>
        <begin position="208"/>
        <end position="220"/>
    </location>
</feature>
<evidence type="ECO:0000313" key="4">
    <source>
        <dbReference type="Proteomes" id="UP000032434"/>
    </source>
</evidence>
<accession>A0A061AC54</accession>